<keyword evidence="1" id="KW-1133">Transmembrane helix</keyword>
<dbReference type="EMBL" id="WVHS01000006">
    <property type="protein sequence ID" value="MXV17829.1"/>
    <property type="molecule type" value="Genomic_DNA"/>
</dbReference>
<keyword evidence="1" id="KW-0472">Membrane</keyword>
<name>A0A7K1Y442_9SPHI</name>
<evidence type="ECO:0000313" key="2">
    <source>
        <dbReference type="EMBL" id="MXV17829.1"/>
    </source>
</evidence>
<proteinExistence type="predicted"/>
<dbReference type="RefSeq" id="WP_160908835.1">
    <property type="nucleotide sequence ID" value="NZ_WVHS01000006.1"/>
</dbReference>
<keyword evidence="3" id="KW-1185">Reference proteome</keyword>
<protein>
    <submittedName>
        <fullName evidence="2">Signal peptidase</fullName>
    </submittedName>
</protein>
<evidence type="ECO:0000313" key="3">
    <source>
        <dbReference type="Proteomes" id="UP000451233"/>
    </source>
</evidence>
<organism evidence="2 3">
    <name type="scientific">Hufsiella ginkgonis</name>
    <dbReference type="NCBI Taxonomy" id="2695274"/>
    <lineage>
        <taxon>Bacteria</taxon>
        <taxon>Pseudomonadati</taxon>
        <taxon>Bacteroidota</taxon>
        <taxon>Sphingobacteriia</taxon>
        <taxon>Sphingobacteriales</taxon>
        <taxon>Sphingobacteriaceae</taxon>
        <taxon>Hufsiella</taxon>
    </lineage>
</organism>
<gene>
    <name evidence="2" type="ORF">GS398_21190</name>
</gene>
<evidence type="ECO:0000256" key="1">
    <source>
        <dbReference type="SAM" id="Phobius"/>
    </source>
</evidence>
<accession>A0A7K1Y442</accession>
<comment type="caution">
    <text evidence="2">The sequence shown here is derived from an EMBL/GenBank/DDBJ whole genome shotgun (WGS) entry which is preliminary data.</text>
</comment>
<feature type="transmembrane region" description="Helical" evidence="1">
    <location>
        <begin position="41"/>
        <end position="62"/>
    </location>
</feature>
<feature type="transmembrane region" description="Helical" evidence="1">
    <location>
        <begin position="7"/>
        <end position="29"/>
    </location>
</feature>
<reference evidence="2 3" key="1">
    <citation type="submission" date="2019-11" db="EMBL/GenBank/DDBJ databases">
        <title>Pedobacter sp. HMF7056 Genome sequencing and assembly.</title>
        <authorList>
            <person name="Kang H."/>
            <person name="Kim H."/>
            <person name="Joh K."/>
        </authorList>
    </citation>
    <scope>NUCLEOTIDE SEQUENCE [LARGE SCALE GENOMIC DNA]</scope>
    <source>
        <strain evidence="2 3">HMF7056</strain>
    </source>
</reference>
<dbReference type="AlphaFoldDB" id="A0A7K1Y442"/>
<dbReference type="Proteomes" id="UP000451233">
    <property type="component" value="Unassembled WGS sequence"/>
</dbReference>
<keyword evidence="1" id="KW-0812">Transmembrane</keyword>
<sequence>MIIRNKYMRWGIVLLLAGIAFNIVGWFIMDREPEFHHHKVKYGWAMIIGVLLFGAGFLYILYSLIRKVERNALIEERAERIEPE</sequence>